<keyword evidence="4" id="KW-1185">Reference proteome</keyword>
<proteinExistence type="predicted"/>
<feature type="signal peptide" evidence="2">
    <location>
        <begin position="1"/>
        <end position="22"/>
    </location>
</feature>
<evidence type="ECO:0000313" key="3">
    <source>
        <dbReference type="EMBL" id="SDD87664.1"/>
    </source>
</evidence>
<protein>
    <recommendedName>
        <fullName evidence="5">IPTL-CTERM protein sorting domain-containing protein</fullName>
    </recommendedName>
</protein>
<keyword evidence="2" id="KW-0732">Signal</keyword>
<keyword evidence="1" id="KW-1133">Transmembrane helix</keyword>
<feature type="transmembrane region" description="Helical" evidence="1">
    <location>
        <begin position="411"/>
        <end position="430"/>
    </location>
</feature>
<organism evidence="3 4">
    <name type="scientific">Aquimonas voraii</name>
    <dbReference type="NCBI Taxonomy" id="265719"/>
    <lineage>
        <taxon>Bacteria</taxon>
        <taxon>Pseudomonadati</taxon>
        <taxon>Pseudomonadota</taxon>
        <taxon>Gammaproteobacteria</taxon>
        <taxon>Lysobacterales</taxon>
        <taxon>Lysobacteraceae</taxon>
        <taxon>Aquimonas</taxon>
    </lineage>
</organism>
<dbReference type="AlphaFoldDB" id="A0A1G6YB03"/>
<dbReference type="STRING" id="265719.SAMN04488509_10974"/>
<dbReference type="Proteomes" id="UP000199603">
    <property type="component" value="Unassembled WGS sequence"/>
</dbReference>
<sequence>MKLKVKALTGLCLSIVGGLASAGTISVTPATATALQAGGATSPTPHAIVYAQAAMGETTNNFQGRLIYDSAILSATVTSGAAACTIPTPGTIVVVTQNFATPLLASGTVCEIAFSSVAGAAIGTTNLDFQFNAGLGDGCLDDQANAATCTINDATVNVITAPPDTNLAYTPAPGGTVTFPAGVALTTQNASIGITTTGTVGAGTISNCGITGTGAASFGPPPAGTISVNGGSTGTIPLTCTLPNSGGAATATLTCTETDADTPAPGAARSWTLSCPQGTPVPGPGFGASPATNTPATAINCSGQAGTSVTRQITITNNGNPGAGSALDFTCTGGGIVSITSGGSATGLAVGASQTVNVSCAVPADGVTSTGTVSCTSNAPGGPFVFNYSSTGSTLPPPVARPAVVPASSTWSQIALIALLAGLGLAFVGFRRGQ</sequence>
<dbReference type="EMBL" id="FNAG01000009">
    <property type="protein sequence ID" value="SDD87664.1"/>
    <property type="molecule type" value="Genomic_DNA"/>
</dbReference>
<gene>
    <name evidence="3" type="ORF">SAMN04488509_10974</name>
</gene>
<evidence type="ECO:0000256" key="2">
    <source>
        <dbReference type="SAM" id="SignalP"/>
    </source>
</evidence>
<evidence type="ECO:0000313" key="4">
    <source>
        <dbReference type="Proteomes" id="UP000199603"/>
    </source>
</evidence>
<reference evidence="3 4" key="1">
    <citation type="submission" date="2016-10" db="EMBL/GenBank/DDBJ databases">
        <authorList>
            <person name="de Groot N.N."/>
        </authorList>
    </citation>
    <scope>NUCLEOTIDE SEQUENCE [LARGE SCALE GENOMIC DNA]</scope>
    <source>
        <strain evidence="3 4">DSM 16957</strain>
    </source>
</reference>
<dbReference type="RefSeq" id="WP_143006681.1">
    <property type="nucleotide sequence ID" value="NZ_FNAG01000009.1"/>
</dbReference>
<evidence type="ECO:0000256" key="1">
    <source>
        <dbReference type="SAM" id="Phobius"/>
    </source>
</evidence>
<feature type="chain" id="PRO_5011654884" description="IPTL-CTERM protein sorting domain-containing protein" evidence="2">
    <location>
        <begin position="23"/>
        <end position="434"/>
    </location>
</feature>
<keyword evidence="1" id="KW-0472">Membrane</keyword>
<name>A0A1G6YB03_9GAMM</name>
<evidence type="ECO:0008006" key="5">
    <source>
        <dbReference type="Google" id="ProtNLM"/>
    </source>
</evidence>
<accession>A0A1G6YB03</accession>
<keyword evidence="1" id="KW-0812">Transmembrane</keyword>